<evidence type="ECO:0000256" key="1">
    <source>
        <dbReference type="SAM" id="SignalP"/>
    </source>
</evidence>
<proteinExistence type="predicted"/>
<feature type="signal peptide" evidence="1">
    <location>
        <begin position="1"/>
        <end position="20"/>
    </location>
</feature>
<dbReference type="GeneID" id="18924339"/>
<accession>F4S2N3</accession>
<evidence type="ECO:0000313" key="2">
    <source>
        <dbReference type="EMBL" id="EGG01098.1"/>
    </source>
</evidence>
<name>F4S2N3_MELLP</name>
<dbReference type="AlphaFoldDB" id="F4S2N3"/>
<keyword evidence="1" id="KW-0732">Signal</keyword>
<dbReference type="Proteomes" id="UP000001072">
    <property type="component" value="Unassembled WGS sequence"/>
</dbReference>
<dbReference type="VEuPathDB" id="FungiDB:MELLADRAFT_111291"/>
<reference evidence="3" key="1">
    <citation type="journal article" date="2011" name="Proc. Natl. Acad. Sci. U.S.A.">
        <title>Obligate biotrophy features unraveled by the genomic analysis of rust fungi.</title>
        <authorList>
            <person name="Duplessis S."/>
            <person name="Cuomo C.A."/>
            <person name="Lin Y.-C."/>
            <person name="Aerts A."/>
            <person name="Tisserant E."/>
            <person name="Veneault-Fourrey C."/>
            <person name="Joly D.L."/>
            <person name="Hacquard S."/>
            <person name="Amselem J."/>
            <person name="Cantarel B.L."/>
            <person name="Chiu R."/>
            <person name="Coutinho P.M."/>
            <person name="Feau N."/>
            <person name="Field M."/>
            <person name="Frey P."/>
            <person name="Gelhaye E."/>
            <person name="Goldberg J."/>
            <person name="Grabherr M.G."/>
            <person name="Kodira C.D."/>
            <person name="Kohler A."/>
            <person name="Kuees U."/>
            <person name="Lindquist E.A."/>
            <person name="Lucas S.M."/>
            <person name="Mago R."/>
            <person name="Mauceli E."/>
            <person name="Morin E."/>
            <person name="Murat C."/>
            <person name="Pangilinan J.L."/>
            <person name="Park R."/>
            <person name="Pearson M."/>
            <person name="Quesneville H."/>
            <person name="Rouhier N."/>
            <person name="Sakthikumar S."/>
            <person name="Salamov A.A."/>
            <person name="Schmutz J."/>
            <person name="Selles B."/>
            <person name="Shapiro H."/>
            <person name="Tanguay P."/>
            <person name="Tuskan G.A."/>
            <person name="Henrissat B."/>
            <person name="Van de Peer Y."/>
            <person name="Rouze P."/>
            <person name="Ellis J.G."/>
            <person name="Dodds P.N."/>
            <person name="Schein J.E."/>
            <person name="Zhong S."/>
            <person name="Hamelin R.C."/>
            <person name="Grigoriev I.V."/>
            <person name="Szabo L.J."/>
            <person name="Martin F."/>
        </authorList>
    </citation>
    <scope>NUCLEOTIDE SEQUENCE [LARGE SCALE GENOMIC DNA]</scope>
    <source>
        <strain evidence="3">98AG31 / pathotype 3-4-7</strain>
    </source>
</reference>
<protein>
    <recommendedName>
        <fullName evidence="4">Secreted protein</fullName>
    </recommendedName>
</protein>
<evidence type="ECO:0000313" key="3">
    <source>
        <dbReference type="Proteomes" id="UP000001072"/>
    </source>
</evidence>
<organism evidence="3">
    <name type="scientific">Melampsora larici-populina (strain 98AG31 / pathotype 3-4-7)</name>
    <name type="common">Poplar leaf rust fungus</name>
    <dbReference type="NCBI Taxonomy" id="747676"/>
    <lineage>
        <taxon>Eukaryota</taxon>
        <taxon>Fungi</taxon>
        <taxon>Dikarya</taxon>
        <taxon>Basidiomycota</taxon>
        <taxon>Pucciniomycotina</taxon>
        <taxon>Pucciniomycetes</taxon>
        <taxon>Pucciniales</taxon>
        <taxon>Melampsoraceae</taxon>
        <taxon>Melampsora</taxon>
    </lineage>
</organism>
<keyword evidence="3" id="KW-1185">Reference proteome</keyword>
<dbReference type="RefSeq" id="XP_007415698.1">
    <property type="nucleotide sequence ID" value="XM_007415636.1"/>
</dbReference>
<evidence type="ECO:0008006" key="4">
    <source>
        <dbReference type="Google" id="ProtNLM"/>
    </source>
</evidence>
<dbReference type="EMBL" id="GL883141">
    <property type="protein sequence ID" value="EGG01098.1"/>
    <property type="molecule type" value="Genomic_DNA"/>
</dbReference>
<gene>
    <name evidence="2" type="ORF">MELLADRAFT_111291</name>
</gene>
<dbReference type="InParanoid" id="F4S2N3"/>
<sequence length="153" mass="17225">MKMRFLLACFLSLSPILVMGYLGDATPSAERLIVELTTYPTRFQDTRRFHGKPSAVIGWINLGCKGSGEDWEAVIKAYKNDPRVRGITITPIKALVRIKAKPEIQISGTISPPISAMIKNAFDHASKLIIWRRAYHHPTELSFISTTHQIQSY</sequence>
<feature type="chain" id="PRO_5003321230" description="Secreted protein" evidence="1">
    <location>
        <begin position="21"/>
        <end position="153"/>
    </location>
</feature>
<dbReference type="HOGENOM" id="CLU_1713677_0_0_1"/>
<dbReference type="KEGG" id="mlr:MELLADRAFT_111291"/>